<dbReference type="EMBL" id="BGPR01014363">
    <property type="protein sequence ID" value="GBN64899.1"/>
    <property type="molecule type" value="Genomic_DNA"/>
</dbReference>
<keyword evidence="2" id="KW-1185">Reference proteome</keyword>
<evidence type="ECO:0000313" key="2">
    <source>
        <dbReference type="Proteomes" id="UP000499080"/>
    </source>
</evidence>
<name>A0A4Y2QNX7_ARAVE</name>
<reference evidence="1 2" key="1">
    <citation type="journal article" date="2019" name="Sci. Rep.">
        <title>Orb-weaving spider Araneus ventricosus genome elucidates the spidroin gene catalogue.</title>
        <authorList>
            <person name="Kono N."/>
            <person name="Nakamura H."/>
            <person name="Ohtoshi R."/>
            <person name="Moran D.A.P."/>
            <person name="Shinohara A."/>
            <person name="Yoshida Y."/>
            <person name="Fujiwara M."/>
            <person name="Mori M."/>
            <person name="Tomita M."/>
            <person name="Arakawa K."/>
        </authorList>
    </citation>
    <scope>NUCLEOTIDE SEQUENCE [LARGE SCALE GENOMIC DNA]</scope>
</reference>
<protein>
    <submittedName>
        <fullName evidence="1">Uncharacterized protein</fullName>
    </submittedName>
</protein>
<accession>A0A4Y2QNX7</accession>
<proteinExistence type="predicted"/>
<sequence>MLQQWFQENADVRKRFGASLLLLFNSGVTRVLVARGIIELFPLPEYSREFSEDGQSNHGNNAECPIRLETIFHLKHLSNAWCDAIMKQNLKNKTSQYIPIEEK</sequence>
<comment type="caution">
    <text evidence="1">The sequence shown here is derived from an EMBL/GenBank/DDBJ whole genome shotgun (WGS) entry which is preliminary data.</text>
</comment>
<dbReference type="AlphaFoldDB" id="A0A4Y2QNX7"/>
<dbReference type="Proteomes" id="UP000499080">
    <property type="component" value="Unassembled WGS sequence"/>
</dbReference>
<gene>
    <name evidence="1" type="ORF">AVEN_266693_1</name>
</gene>
<evidence type="ECO:0000313" key="1">
    <source>
        <dbReference type="EMBL" id="GBN64899.1"/>
    </source>
</evidence>
<organism evidence="1 2">
    <name type="scientific">Araneus ventricosus</name>
    <name type="common">Orbweaver spider</name>
    <name type="synonym">Epeira ventricosa</name>
    <dbReference type="NCBI Taxonomy" id="182803"/>
    <lineage>
        <taxon>Eukaryota</taxon>
        <taxon>Metazoa</taxon>
        <taxon>Ecdysozoa</taxon>
        <taxon>Arthropoda</taxon>
        <taxon>Chelicerata</taxon>
        <taxon>Arachnida</taxon>
        <taxon>Araneae</taxon>
        <taxon>Araneomorphae</taxon>
        <taxon>Entelegynae</taxon>
        <taxon>Araneoidea</taxon>
        <taxon>Araneidae</taxon>
        <taxon>Araneus</taxon>
    </lineage>
</organism>